<dbReference type="SUPFAM" id="SSF55486">
    <property type="entry name" value="Metalloproteases ('zincins'), catalytic domain"/>
    <property type="match status" value="1"/>
</dbReference>
<dbReference type="PANTHER" id="PTHR21054">
    <property type="entry name" value="ZINC METALLOPROTEINASE-RELATED"/>
    <property type="match status" value="1"/>
</dbReference>
<dbReference type="InterPro" id="IPR053002">
    <property type="entry name" value="Metalloproteinase_M10B"/>
</dbReference>
<dbReference type="Gene3D" id="3.40.390.10">
    <property type="entry name" value="Collagenase (Catalytic Domain)"/>
    <property type="match status" value="1"/>
</dbReference>
<feature type="region of interest" description="Disordered" evidence="1">
    <location>
        <begin position="618"/>
        <end position="653"/>
    </location>
</feature>
<sequence precursor="true">MRSLPSHLTPLAFAACFLIFASGAALADINLENVKDGETVRHPLMLLRGEATGPGPLRVVNSDNRFPAGRAEAPIVAGRFVALVELRPGANRLTLDCGERPARKLTLTFKPPTTEYRLKVVYVTDRDGNTRYITQRPDDPQNYAERLDTAAKLLQTFTAESLHDQGLGRRTFALELDDRGKVVVHTERYPEAGDVLRGKSGNELYGMLYGWIDERFPMNRSKDMVLMGFSGYDPATKEAKAHTALGGGGQGLFSNLFLFCWPDSPADVTRAFLDRTPVDRDKVFHDVGLPTLDRLASTTLGATLHEMGHAFGLPHTSDPRCIMSRGFDNFRLNFLAADQADRGPEPVRPEHTAWFSPYMAAKLARSRWFQPDARAYDESSPPRIRFDHKRQRFEIEAARGIESVFAHVGHSDVQKGVFRPIKGTPRTFSLALKSLRAELGDEGTLYLTAYDTELNQADLDTSRLKDPAQFLTSWRLVEHPIEYPDADAPAPTPAQLEAIRATLRDRPRDRQPVNLDDGTYSADLKAVFGASSRVAAYALREFTSEQAREAKLLAGGDDGFRVWLNGKLVLDRPGATATPADSSEAAVRLAKGRNEILVQSIQGVGGWGFSVRLAHPDGRPIALDGGTDAKGSPARPGTRRPGARSTPPRPGGR</sequence>
<protein>
    <submittedName>
        <fullName evidence="3">Peptidase family protein</fullName>
    </submittedName>
</protein>
<dbReference type="Pfam" id="PF12044">
    <property type="entry name" value="Metallopep"/>
    <property type="match status" value="1"/>
</dbReference>
<feature type="signal peptide" evidence="2">
    <location>
        <begin position="1"/>
        <end position="27"/>
    </location>
</feature>
<accession>A0A5B9W649</accession>
<dbReference type="AlphaFoldDB" id="A0A5B9W649"/>
<evidence type="ECO:0000256" key="1">
    <source>
        <dbReference type="SAM" id="MobiDB-lite"/>
    </source>
</evidence>
<name>A0A5B9W649_9BACT</name>
<dbReference type="EMBL" id="CP042997">
    <property type="protein sequence ID" value="QEH35807.1"/>
    <property type="molecule type" value="Genomic_DNA"/>
</dbReference>
<dbReference type="GO" id="GO:0008237">
    <property type="term" value="F:metallopeptidase activity"/>
    <property type="evidence" value="ECO:0007669"/>
    <property type="project" value="InterPro"/>
</dbReference>
<dbReference type="RefSeq" id="WP_148595555.1">
    <property type="nucleotide sequence ID" value="NZ_CP042997.1"/>
</dbReference>
<evidence type="ECO:0000256" key="2">
    <source>
        <dbReference type="SAM" id="SignalP"/>
    </source>
</evidence>
<gene>
    <name evidence="3" type="ORF">OJF2_43640</name>
</gene>
<proteinExistence type="predicted"/>
<organism evidence="3 4">
    <name type="scientific">Aquisphaera giovannonii</name>
    <dbReference type="NCBI Taxonomy" id="406548"/>
    <lineage>
        <taxon>Bacteria</taxon>
        <taxon>Pseudomonadati</taxon>
        <taxon>Planctomycetota</taxon>
        <taxon>Planctomycetia</taxon>
        <taxon>Isosphaerales</taxon>
        <taxon>Isosphaeraceae</taxon>
        <taxon>Aquisphaera</taxon>
    </lineage>
</organism>
<dbReference type="KEGG" id="agv:OJF2_43640"/>
<evidence type="ECO:0000313" key="4">
    <source>
        <dbReference type="Proteomes" id="UP000324233"/>
    </source>
</evidence>
<keyword evidence="2" id="KW-0732">Signal</keyword>
<dbReference type="Proteomes" id="UP000324233">
    <property type="component" value="Chromosome"/>
</dbReference>
<evidence type="ECO:0000313" key="3">
    <source>
        <dbReference type="EMBL" id="QEH35807.1"/>
    </source>
</evidence>
<feature type="chain" id="PRO_5022996805" evidence="2">
    <location>
        <begin position="28"/>
        <end position="653"/>
    </location>
</feature>
<dbReference type="InterPro" id="IPR024079">
    <property type="entry name" value="MetalloPept_cat_dom_sf"/>
</dbReference>
<reference evidence="3 4" key="1">
    <citation type="submission" date="2019-08" db="EMBL/GenBank/DDBJ databases">
        <title>Deep-cultivation of Planctomycetes and their phenomic and genomic characterization uncovers novel biology.</title>
        <authorList>
            <person name="Wiegand S."/>
            <person name="Jogler M."/>
            <person name="Boedeker C."/>
            <person name="Pinto D."/>
            <person name="Vollmers J."/>
            <person name="Rivas-Marin E."/>
            <person name="Kohn T."/>
            <person name="Peeters S.H."/>
            <person name="Heuer A."/>
            <person name="Rast P."/>
            <person name="Oberbeckmann S."/>
            <person name="Bunk B."/>
            <person name="Jeske O."/>
            <person name="Meyerdierks A."/>
            <person name="Storesund J.E."/>
            <person name="Kallscheuer N."/>
            <person name="Luecker S."/>
            <person name="Lage O.M."/>
            <person name="Pohl T."/>
            <person name="Merkel B.J."/>
            <person name="Hornburger P."/>
            <person name="Mueller R.-W."/>
            <person name="Bruemmer F."/>
            <person name="Labrenz M."/>
            <person name="Spormann A.M."/>
            <person name="Op den Camp H."/>
            <person name="Overmann J."/>
            <person name="Amann R."/>
            <person name="Jetten M.S.M."/>
            <person name="Mascher T."/>
            <person name="Medema M.H."/>
            <person name="Devos D.P."/>
            <person name="Kaster A.-K."/>
            <person name="Ovreas L."/>
            <person name="Rohde M."/>
            <person name="Galperin M.Y."/>
            <person name="Jogler C."/>
        </authorList>
    </citation>
    <scope>NUCLEOTIDE SEQUENCE [LARGE SCALE GENOMIC DNA]</scope>
    <source>
        <strain evidence="3 4">OJF2</strain>
    </source>
</reference>
<dbReference type="OrthoDB" id="267032at2"/>
<dbReference type="PANTHER" id="PTHR21054:SF2">
    <property type="entry name" value="MIP04191P"/>
    <property type="match status" value="1"/>
</dbReference>
<dbReference type="Gene3D" id="2.60.120.260">
    <property type="entry name" value="Galactose-binding domain-like"/>
    <property type="match status" value="1"/>
</dbReference>
<keyword evidence="4" id="KW-1185">Reference proteome</keyword>
<dbReference type="InterPro" id="IPR021917">
    <property type="entry name" value="Unchr_Zn-peptidase-like"/>
</dbReference>
<dbReference type="PROSITE" id="PS51257">
    <property type="entry name" value="PROKAR_LIPOPROTEIN"/>
    <property type="match status" value="1"/>
</dbReference>